<name>A0A6J8BAV7_MYTCO</name>
<proteinExistence type="predicted"/>
<dbReference type="OrthoDB" id="9982425at2759"/>
<protein>
    <submittedName>
        <fullName evidence="1">Uncharacterized protein</fullName>
    </submittedName>
</protein>
<reference evidence="1 2" key="1">
    <citation type="submission" date="2020-06" db="EMBL/GenBank/DDBJ databases">
        <authorList>
            <person name="Li R."/>
            <person name="Bekaert M."/>
        </authorList>
    </citation>
    <scope>NUCLEOTIDE SEQUENCE [LARGE SCALE GENOMIC DNA]</scope>
    <source>
        <strain evidence="2">wild</strain>
    </source>
</reference>
<evidence type="ECO:0000313" key="1">
    <source>
        <dbReference type="EMBL" id="CAC5379207.1"/>
    </source>
</evidence>
<evidence type="ECO:0000313" key="2">
    <source>
        <dbReference type="Proteomes" id="UP000507470"/>
    </source>
</evidence>
<gene>
    <name evidence="1" type="ORF">MCOR_15297</name>
</gene>
<dbReference type="EMBL" id="CACVKT020002653">
    <property type="protein sequence ID" value="CAC5379207.1"/>
    <property type="molecule type" value="Genomic_DNA"/>
</dbReference>
<dbReference type="AlphaFoldDB" id="A0A6J8BAV7"/>
<keyword evidence="2" id="KW-1185">Reference proteome</keyword>
<organism evidence="1 2">
    <name type="scientific">Mytilus coruscus</name>
    <name type="common">Sea mussel</name>
    <dbReference type="NCBI Taxonomy" id="42192"/>
    <lineage>
        <taxon>Eukaryota</taxon>
        <taxon>Metazoa</taxon>
        <taxon>Spiralia</taxon>
        <taxon>Lophotrochozoa</taxon>
        <taxon>Mollusca</taxon>
        <taxon>Bivalvia</taxon>
        <taxon>Autobranchia</taxon>
        <taxon>Pteriomorphia</taxon>
        <taxon>Mytilida</taxon>
        <taxon>Mytiloidea</taxon>
        <taxon>Mytilidae</taxon>
        <taxon>Mytilinae</taxon>
        <taxon>Mytilus</taxon>
    </lineage>
</organism>
<dbReference type="Proteomes" id="UP000507470">
    <property type="component" value="Unassembled WGS sequence"/>
</dbReference>
<accession>A0A6J8BAV7</accession>
<sequence length="196" mass="23326">MFKTHYNSKRNVDIEYVIGDYNGKRIGIVEGQQSSSWLSGGRWKFKDFNLDHTHFDADTKQYIEEMCFDATETLNSKPIGRCYGLFTQRKEYVLLYLRNKFSQFAKNHEAFEEWADKLIECTIAYYSHDIIHWENLPKSSYNRHDTWKQRECICQLVEPHLGELSLGQNVWFKYLNKREHKAFSNGTITYGRTIIL</sequence>